<evidence type="ECO:0000259" key="5">
    <source>
        <dbReference type="Pfam" id="PF00892"/>
    </source>
</evidence>
<keyword evidence="2" id="KW-0175">Coiled coil</keyword>
<feature type="transmembrane region" description="Helical" evidence="4">
    <location>
        <begin position="576"/>
        <end position="597"/>
    </location>
</feature>
<keyword evidence="4" id="KW-1133">Transmembrane helix</keyword>
<feature type="compositionally biased region" description="Polar residues" evidence="3">
    <location>
        <begin position="284"/>
        <end position="295"/>
    </location>
</feature>
<dbReference type="EMBL" id="CP060822">
    <property type="protein sequence ID" value="QNP30903.1"/>
    <property type="molecule type" value="Genomic_DNA"/>
</dbReference>
<feature type="transmembrane region" description="Helical" evidence="4">
    <location>
        <begin position="523"/>
        <end position="540"/>
    </location>
</feature>
<keyword evidence="4" id="KW-0472">Membrane</keyword>
<name>A0A7H0F4D7_9CYAN</name>
<feature type="transmembrane region" description="Helical" evidence="4">
    <location>
        <begin position="467"/>
        <end position="489"/>
    </location>
</feature>
<keyword evidence="7" id="KW-1185">Reference proteome</keyword>
<dbReference type="PANTHER" id="PTHR22911">
    <property type="entry name" value="ACYL-MALONYL CONDENSING ENZYME-RELATED"/>
    <property type="match status" value="1"/>
</dbReference>
<feature type="transmembrane region" description="Helical" evidence="4">
    <location>
        <begin position="371"/>
        <end position="394"/>
    </location>
</feature>
<dbReference type="GO" id="GO:0016020">
    <property type="term" value="C:membrane"/>
    <property type="evidence" value="ECO:0007669"/>
    <property type="project" value="InterPro"/>
</dbReference>
<sequence length="698" mass="77621">MGRLEKRPENQRSRNDLSRSAENALWDMVEDLENLQQNVLRALQDDVKRLEGEKSRLAKDIERLTEEKEKLQQTRQISEQQVLIRQLAEVLSKHISSQLQSSLKILVSQAQLVGTESSDQVAMKWAEVNAKIAGQISENITEIVNNLDNNLTIAFSSLQEELKNYQSHLSQQFLKIYDQQRQGEQILTAYVSRLQTELDKAKQINSQVFVTGGSPTVLQLGQTQHRNGFLPKSPEQTEQIVTEPIALATESPQEQDSILESVLESSIVLAPQSPPQELSKDVSAPQSSHSSTPELILDSTVNIESPPEQVEEVTASIPDSLVNKTTTHFSVDTIISTPYTPINTPINTAYQEPTFERKLPKNNRHVSSLQIGFLWLGLYTIVCSLYNVIIRAFFWEGSQLLGEFQREGLLLPTLGNIFLLLMLRLLVVLPLMLLLGPTLHPPIWQELKNLFRKTNRNNSKHTTGKQLLILSVLSGGCLFLSELFIYVAISQLTVGVAMSLFFVYPLVTGILAWFLLSERPSPVKIGAIFGILGGQLFILSTTINTLASISAILSGIAFGSYVIISRLSASAIHPISFGFLNFATMLLLSFLCLLVPLPADWNIVLKSSGFLELLLGAFMLAVLTLSAWLLKSLGTNKLGSHFYTLFRSFIPISTVVLAGLMIRENLDLSQMIGVILVTGGTAVISWEKMHNRPKITEP</sequence>
<feature type="transmembrane region" description="Helical" evidence="4">
    <location>
        <begin position="546"/>
        <end position="564"/>
    </location>
</feature>
<feature type="transmembrane region" description="Helical" evidence="4">
    <location>
        <begin position="609"/>
        <end position="630"/>
    </location>
</feature>
<accession>A0A7H0F4D7</accession>
<evidence type="ECO:0000313" key="6">
    <source>
        <dbReference type="EMBL" id="QNP30903.1"/>
    </source>
</evidence>
<gene>
    <name evidence="6" type="ORF">IAR63_07960</name>
</gene>
<feature type="domain" description="EamA" evidence="5">
    <location>
        <begin position="418"/>
        <end position="539"/>
    </location>
</feature>
<dbReference type="AlphaFoldDB" id="A0A7H0F4D7"/>
<dbReference type="KEGG" id="ccur:IAR63_07960"/>
<feature type="transmembrane region" description="Helical" evidence="4">
    <location>
        <begin position="668"/>
        <end position="686"/>
    </location>
</feature>
<evidence type="ECO:0000256" key="3">
    <source>
        <dbReference type="SAM" id="MobiDB-lite"/>
    </source>
</evidence>
<feature type="domain" description="EamA" evidence="5">
    <location>
        <begin position="548"/>
        <end position="685"/>
    </location>
</feature>
<feature type="region of interest" description="Disordered" evidence="3">
    <location>
        <begin position="273"/>
        <end position="295"/>
    </location>
</feature>
<dbReference type="InterPro" id="IPR000620">
    <property type="entry name" value="EamA_dom"/>
</dbReference>
<dbReference type="InterPro" id="IPR037185">
    <property type="entry name" value="EmrE-like"/>
</dbReference>
<dbReference type="Proteomes" id="UP000516013">
    <property type="component" value="Chromosome"/>
</dbReference>
<keyword evidence="4" id="KW-0812">Transmembrane</keyword>
<feature type="coiled-coil region" evidence="2">
    <location>
        <begin position="18"/>
        <end position="81"/>
    </location>
</feature>
<evidence type="ECO:0000256" key="2">
    <source>
        <dbReference type="SAM" id="Coils"/>
    </source>
</evidence>
<dbReference type="SUPFAM" id="SSF103481">
    <property type="entry name" value="Multidrug resistance efflux transporter EmrE"/>
    <property type="match status" value="2"/>
</dbReference>
<feature type="transmembrane region" description="Helical" evidence="4">
    <location>
        <begin position="495"/>
        <end position="516"/>
    </location>
</feature>
<protein>
    <submittedName>
        <fullName evidence="6">EamA family transporter</fullName>
    </submittedName>
</protein>
<dbReference type="RefSeq" id="WP_187707199.1">
    <property type="nucleotide sequence ID" value="NZ_CP060822.1"/>
</dbReference>
<evidence type="ECO:0000313" key="7">
    <source>
        <dbReference type="Proteomes" id="UP000516013"/>
    </source>
</evidence>
<dbReference type="Pfam" id="PF00892">
    <property type="entry name" value="EamA"/>
    <property type="match status" value="2"/>
</dbReference>
<comment type="similarity">
    <text evidence="1">Belongs to the EamA transporter family.</text>
</comment>
<evidence type="ECO:0000256" key="4">
    <source>
        <dbReference type="SAM" id="Phobius"/>
    </source>
</evidence>
<feature type="transmembrane region" description="Helical" evidence="4">
    <location>
        <begin position="642"/>
        <end position="662"/>
    </location>
</feature>
<organism evidence="6 7">
    <name type="scientific">Cylindrospermopsis curvispora GIHE-G1</name>
    <dbReference type="NCBI Taxonomy" id="2666332"/>
    <lineage>
        <taxon>Bacteria</taxon>
        <taxon>Bacillati</taxon>
        <taxon>Cyanobacteriota</taxon>
        <taxon>Cyanophyceae</taxon>
        <taxon>Nostocales</taxon>
        <taxon>Aphanizomenonaceae</taxon>
        <taxon>Cylindrospermopsis</taxon>
    </lineage>
</organism>
<reference evidence="6 7" key="1">
    <citation type="submission" date="2020-08" db="EMBL/GenBank/DDBJ databases">
        <title>Complete genome sequence of Raphidiopsis curvispora isolated from drinking water reservoir in South Korea.</title>
        <authorList>
            <person name="Jeong J."/>
        </authorList>
    </citation>
    <scope>NUCLEOTIDE SEQUENCE [LARGE SCALE GENOMIC DNA]</scope>
    <source>
        <strain evidence="6 7">GIHE-G1</strain>
    </source>
</reference>
<proteinExistence type="inferred from homology"/>
<evidence type="ECO:0000256" key="1">
    <source>
        <dbReference type="ARBA" id="ARBA00007362"/>
    </source>
</evidence>
<feature type="transmembrane region" description="Helical" evidence="4">
    <location>
        <begin position="414"/>
        <end position="435"/>
    </location>
</feature>
<dbReference type="PANTHER" id="PTHR22911:SF137">
    <property type="entry name" value="SOLUTE CARRIER FAMILY 35 MEMBER G2-RELATED"/>
    <property type="match status" value="1"/>
</dbReference>